<dbReference type="PANTHER" id="PTHR24198:SF165">
    <property type="entry name" value="ANKYRIN REPEAT-CONTAINING PROTEIN-RELATED"/>
    <property type="match status" value="1"/>
</dbReference>
<name>A0ABR4KK90_9EURO</name>
<evidence type="ECO:0000256" key="2">
    <source>
        <dbReference type="ARBA" id="ARBA00023043"/>
    </source>
</evidence>
<sequence>MEEHTTKVPYPARSDTDPAAADTDIPSRLKTVISSLLTIWREGGPNRTSETQTQMRKELETLLSHPDAVLDFFDPDFEPLILLSAQGKENDTLFNLLIAHDPSAGPNPDFPAPSNEVLFWASTHGHAGLVKRLLEVDGIDPNVMDDDQYGDGETPLTCAANNDAVDVLRVLLDDERVDINLCPSWARGTAEDGNRPTHTALWWAVSAGKERAARLLVERGAAIPRLESEGMVRRLLFEGVEKGLVTILEIVLRACREGREAARARGERSSNSNSGIGDHNWLSWSNHHHRTLLSLAAEGGNVSVLDILLRYSENPWGALNVPDLHGRTAIWYAASGGHDEALRVLLPHVDNTRAINFRDKEGKSALAEAVEQWTSRREYPATHRSKALARRANVVRQLLGHYFVTTEPLGGEQIEILLGRSVRGGYVEIVEGLAKKDARVNRGSTYFDGCNEKTLVSWAEEGRHQELLDLLLAESPVQTK</sequence>
<evidence type="ECO:0000256" key="1">
    <source>
        <dbReference type="ARBA" id="ARBA00022737"/>
    </source>
</evidence>
<dbReference type="Pfam" id="PF12796">
    <property type="entry name" value="Ank_2"/>
    <property type="match status" value="2"/>
</dbReference>
<keyword evidence="5" id="KW-1185">Reference proteome</keyword>
<dbReference type="SUPFAM" id="SSF48403">
    <property type="entry name" value="Ankyrin repeat"/>
    <property type="match status" value="1"/>
</dbReference>
<dbReference type="RefSeq" id="XP_070900519.1">
    <property type="nucleotide sequence ID" value="XM_071049418.1"/>
</dbReference>
<gene>
    <name evidence="4" type="ORF">BJX68DRAFT_56926</name>
</gene>
<keyword evidence="1" id="KW-0677">Repeat</keyword>
<reference evidence="4 5" key="1">
    <citation type="submission" date="2024-07" db="EMBL/GenBank/DDBJ databases">
        <title>Section-level genome sequencing and comparative genomics of Aspergillus sections Usti and Cavernicolus.</title>
        <authorList>
            <consortium name="Lawrence Berkeley National Laboratory"/>
            <person name="Nybo J.L."/>
            <person name="Vesth T.C."/>
            <person name="Theobald S."/>
            <person name="Frisvad J.C."/>
            <person name="Larsen T.O."/>
            <person name="Kjaerboelling I."/>
            <person name="Rothschild-Mancinelli K."/>
            <person name="Lyhne E.K."/>
            <person name="Kogle M.E."/>
            <person name="Barry K."/>
            <person name="Clum A."/>
            <person name="Na H."/>
            <person name="Ledsgaard L."/>
            <person name="Lin J."/>
            <person name="Lipzen A."/>
            <person name="Kuo A."/>
            <person name="Riley R."/>
            <person name="Mondo S."/>
            <person name="LaButti K."/>
            <person name="Haridas S."/>
            <person name="Pangalinan J."/>
            <person name="Salamov A.A."/>
            <person name="Simmons B.A."/>
            <person name="Magnuson J.K."/>
            <person name="Chen J."/>
            <person name="Drula E."/>
            <person name="Henrissat B."/>
            <person name="Wiebenga A."/>
            <person name="Lubbers R.J."/>
            <person name="Gomes A.C."/>
            <person name="Macurrencykelacurrency M.R."/>
            <person name="Stajich J."/>
            <person name="Grigoriev I.V."/>
            <person name="Mortensen U.H."/>
            <person name="De vries R.P."/>
            <person name="Baker S.E."/>
            <person name="Andersen M.R."/>
        </authorList>
    </citation>
    <scope>NUCLEOTIDE SEQUENCE [LARGE SCALE GENOMIC DNA]</scope>
    <source>
        <strain evidence="4 5">CBS 756.74</strain>
    </source>
</reference>
<dbReference type="Gene3D" id="1.25.40.20">
    <property type="entry name" value="Ankyrin repeat-containing domain"/>
    <property type="match status" value="2"/>
</dbReference>
<dbReference type="Proteomes" id="UP001610444">
    <property type="component" value="Unassembled WGS sequence"/>
</dbReference>
<keyword evidence="2" id="KW-0040">ANK repeat</keyword>
<accession>A0ABR4KK90</accession>
<dbReference type="EMBL" id="JBFXLR010000015">
    <property type="protein sequence ID" value="KAL2852697.1"/>
    <property type="molecule type" value="Genomic_DNA"/>
</dbReference>
<dbReference type="PANTHER" id="PTHR24198">
    <property type="entry name" value="ANKYRIN REPEAT AND PROTEIN KINASE DOMAIN-CONTAINING PROTEIN"/>
    <property type="match status" value="1"/>
</dbReference>
<evidence type="ECO:0000313" key="5">
    <source>
        <dbReference type="Proteomes" id="UP001610444"/>
    </source>
</evidence>
<organism evidence="4 5">
    <name type="scientific">Aspergillus pseudodeflectus</name>
    <dbReference type="NCBI Taxonomy" id="176178"/>
    <lineage>
        <taxon>Eukaryota</taxon>
        <taxon>Fungi</taxon>
        <taxon>Dikarya</taxon>
        <taxon>Ascomycota</taxon>
        <taxon>Pezizomycotina</taxon>
        <taxon>Eurotiomycetes</taxon>
        <taxon>Eurotiomycetidae</taxon>
        <taxon>Eurotiales</taxon>
        <taxon>Aspergillaceae</taxon>
        <taxon>Aspergillus</taxon>
        <taxon>Aspergillus subgen. Nidulantes</taxon>
    </lineage>
</organism>
<dbReference type="InterPro" id="IPR036770">
    <property type="entry name" value="Ankyrin_rpt-contain_sf"/>
</dbReference>
<dbReference type="GeneID" id="98164582"/>
<feature type="region of interest" description="Disordered" evidence="3">
    <location>
        <begin position="1"/>
        <end position="25"/>
    </location>
</feature>
<dbReference type="SMART" id="SM00248">
    <property type="entry name" value="ANK"/>
    <property type="match status" value="8"/>
</dbReference>
<feature type="compositionally biased region" description="Low complexity" evidence="3">
    <location>
        <begin position="11"/>
        <end position="24"/>
    </location>
</feature>
<comment type="caution">
    <text evidence="4">The sequence shown here is derived from an EMBL/GenBank/DDBJ whole genome shotgun (WGS) entry which is preliminary data.</text>
</comment>
<evidence type="ECO:0000313" key="4">
    <source>
        <dbReference type="EMBL" id="KAL2852697.1"/>
    </source>
</evidence>
<protein>
    <submittedName>
        <fullName evidence="4">Ankyrin repeat-containing domain protein</fullName>
    </submittedName>
</protein>
<evidence type="ECO:0000256" key="3">
    <source>
        <dbReference type="SAM" id="MobiDB-lite"/>
    </source>
</evidence>
<dbReference type="InterPro" id="IPR002110">
    <property type="entry name" value="Ankyrin_rpt"/>
</dbReference>
<proteinExistence type="predicted"/>